<keyword evidence="3" id="KW-1185">Reference proteome</keyword>
<comment type="caution">
    <text evidence="2">The sequence shown here is derived from an EMBL/GenBank/DDBJ whole genome shotgun (WGS) entry which is preliminary data.</text>
</comment>
<dbReference type="EMBL" id="QJKJ01014315">
    <property type="protein sequence ID" value="RDX64584.1"/>
    <property type="molecule type" value="Genomic_DNA"/>
</dbReference>
<organism evidence="2 3">
    <name type="scientific">Mucuna pruriens</name>
    <name type="common">Velvet bean</name>
    <name type="synonym">Dolichos pruriens</name>
    <dbReference type="NCBI Taxonomy" id="157652"/>
    <lineage>
        <taxon>Eukaryota</taxon>
        <taxon>Viridiplantae</taxon>
        <taxon>Streptophyta</taxon>
        <taxon>Embryophyta</taxon>
        <taxon>Tracheophyta</taxon>
        <taxon>Spermatophyta</taxon>
        <taxon>Magnoliopsida</taxon>
        <taxon>eudicotyledons</taxon>
        <taxon>Gunneridae</taxon>
        <taxon>Pentapetalae</taxon>
        <taxon>rosids</taxon>
        <taxon>fabids</taxon>
        <taxon>Fabales</taxon>
        <taxon>Fabaceae</taxon>
        <taxon>Papilionoideae</taxon>
        <taxon>50 kb inversion clade</taxon>
        <taxon>NPAAA clade</taxon>
        <taxon>indigoferoid/millettioid clade</taxon>
        <taxon>Phaseoleae</taxon>
        <taxon>Mucuna</taxon>
    </lineage>
</organism>
<proteinExistence type="predicted"/>
<evidence type="ECO:0008006" key="4">
    <source>
        <dbReference type="Google" id="ProtNLM"/>
    </source>
</evidence>
<feature type="non-terminal residue" evidence="2">
    <location>
        <position position="1"/>
    </location>
</feature>
<name>A0A371EF50_MUCPR</name>
<feature type="chain" id="PRO_5017035768" description="Thionin-like protein" evidence="1">
    <location>
        <begin position="23"/>
        <end position="79"/>
    </location>
</feature>
<sequence length="79" mass="8756">MVYKSLGLVVMLVLCMALVVDADFGDEIDRVKIASSTCLQKCMVICMKIKTAVEFQCQKACDLGCKQLQGKGSIFYRPQ</sequence>
<evidence type="ECO:0000313" key="2">
    <source>
        <dbReference type="EMBL" id="RDX64584.1"/>
    </source>
</evidence>
<feature type="signal peptide" evidence="1">
    <location>
        <begin position="1"/>
        <end position="22"/>
    </location>
</feature>
<gene>
    <name evidence="2" type="ORF">CR513_56845</name>
</gene>
<evidence type="ECO:0000256" key="1">
    <source>
        <dbReference type="SAM" id="SignalP"/>
    </source>
</evidence>
<reference evidence="2" key="1">
    <citation type="submission" date="2018-05" db="EMBL/GenBank/DDBJ databases">
        <title>Draft genome of Mucuna pruriens seed.</title>
        <authorList>
            <person name="Nnadi N.E."/>
            <person name="Vos R."/>
            <person name="Hasami M.H."/>
            <person name="Devisetty U.K."/>
            <person name="Aguiy J.C."/>
        </authorList>
    </citation>
    <scope>NUCLEOTIDE SEQUENCE [LARGE SCALE GENOMIC DNA]</scope>
    <source>
        <strain evidence="2">JCA_2017</strain>
    </source>
</reference>
<protein>
    <recommendedName>
        <fullName evidence="4">Thionin-like protein</fullName>
    </recommendedName>
</protein>
<evidence type="ECO:0000313" key="3">
    <source>
        <dbReference type="Proteomes" id="UP000257109"/>
    </source>
</evidence>
<dbReference type="AlphaFoldDB" id="A0A371EF50"/>
<dbReference type="OrthoDB" id="1431538at2759"/>
<dbReference type="Proteomes" id="UP000257109">
    <property type="component" value="Unassembled WGS sequence"/>
</dbReference>
<accession>A0A371EF50</accession>
<keyword evidence="1" id="KW-0732">Signal</keyword>